<feature type="compositionally biased region" description="Basic residues" evidence="6">
    <location>
        <begin position="309"/>
        <end position="320"/>
    </location>
</feature>
<dbReference type="OrthoDB" id="1749473at2759"/>
<reference evidence="9" key="1">
    <citation type="submission" date="2025-08" db="UniProtKB">
        <authorList>
            <consortium name="RefSeq"/>
        </authorList>
    </citation>
    <scope>IDENTIFICATION</scope>
    <source>
        <tissue evidence="9">Tentacle</tissue>
    </source>
</reference>
<dbReference type="PROSITE" id="PS50102">
    <property type="entry name" value="RRM"/>
    <property type="match status" value="1"/>
</dbReference>
<keyword evidence="3 5" id="KW-0694">RNA-binding</keyword>
<dbReference type="InterPro" id="IPR034215">
    <property type="entry name" value="RBM42_RRM"/>
</dbReference>
<evidence type="ECO:0000256" key="1">
    <source>
        <dbReference type="ARBA" id="ARBA00007408"/>
    </source>
</evidence>
<accession>A0A6P8I0E5</accession>
<feature type="domain" description="RRM" evidence="7">
    <location>
        <begin position="221"/>
        <end position="299"/>
    </location>
</feature>
<dbReference type="InterPro" id="IPR050825">
    <property type="entry name" value="RBM42_RBP45_47-like"/>
</dbReference>
<dbReference type="PANTHER" id="PTHR47640">
    <property type="entry name" value="TRNA SELENOCYSTEINE 1-ASSOCIATED PROTEIN 1-RELATED-RELATED"/>
    <property type="match status" value="1"/>
</dbReference>
<dbReference type="SMART" id="SM00360">
    <property type="entry name" value="RRM"/>
    <property type="match status" value="1"/>
</dbReference>
<dbReference type="InterPro" id="IPR035979">
    <property type="entry name" value="RBD_domain_sf"/>
</dbReference>
<dbReference type="Proteomes" id="UP000515163">
    <property type="component" value="Unplaced"/>
</dbReference>
<dbReference type="RefSeq" id="XP_031561198.1">
    <property type="nucleotide sequence ID" value="XM_031705338.1"/>
</dbReference>
<feature type="compositionally biased region" description="Basic and acidic residues" evidence="6">
    <location>
        <begin position="9"/>
        <end position="27"/>
    </location>
</feature>
<dbReference type="GeneID" id="116297169"/>
<dbReference type="AlphaFoldDB" id="A0A6P8I0E5"/>
<feature type="region of interest" description="Disordered" evidence="6">
    <location>
        <begin position="300"/>
        <end position="320"/>
    </location>
</feature>
<name>A0A6P8I0E5_ACTTE</name>
<proteinExistence type="inferred from homology"/>
<comment type="similarity">
    <text evidence="1">Belongs to the RRM RBM42 family.</text>
</comment>
<dbReference type="SUPFAM" id="SSF54928">
    <property type="entry name" value="RNA-binding domain, RBD"/>
    <property type="match status" value="1"/>
</dbReference>
<keyword evidence="8" id="KW-1185">Reference proteome</keyword>
<protein>
    <recommendedName>
        <fullName evidence="2">RNA-binding protein 42</fullName>
    </recommendedName>
    <alternativeName>
        <fullName evidence="4">RNA-binding motif protein 42</fullName>
    </alternativeName>
</protein>
<feature type="region of interest" description="Disordered" evidence="6">
    <location>
        <begin position="1"/>
        <end position="34"/>
    </location>
</feature>
<evidence type="ECO:0000256" key="2">
    <source>
        <dbReference type="ARBA" id="ARBA00015192"/>
    </source>
</evidence>
<dbReference type="KEGG" id="aten:116297169"/>
<gene>
    <name evidence="9" type="primary">LOC116297169</name>
</gene>
<dbReference type="Gene3D" id="3.30.70.330">
    <property type="match status" value="1"/>
</dbReference>
<evidence type="ECO:0000313" key="9">
    <source>
        <dbReference type="RefSeq" id="XP_031561198.1"/>
    </source>
</evidence>
<evidence type="ECO:0000256" key="4">
    <source>
        <dbReference type="ARBA" id="ARBA00030574"/>
    </source>
</evidence>
<dbReference type="PANTHER" id="PTHR47640:SF11">
    <property type="entry name" value="RNA-BINDING PROTEIN 42"/>
    <property type="match status" value="1"/>
</dbReference>
<evidence type="ECO:0000259" key="7">
    <source>
        <dbReference type="PROSITE" id="PS50102"/>
    </source>
</evidence>
<dbReference type="Pfam" id="PF00076">
    <property type="entry name" value="RRM_1"/>
    <property type="match status" value="1"/>
</dbReference>
<evidence type="ECO:0000256" key="6">
    <source>
        <dbReference type="SAM" id="MobiDB-lite"/>
    </source>
</evidence>
<dbReference type="GO" id="GO:0003729">
    <property type="term" value="F:mRNA binding"/>
    <property type="evidence" value="ECO:0007669"/>
    <property type="project" value="InterPro"/>
</dbReference>
<organism evidence="8 9">
    <name type="scientific">Actinia tenebrosa</name>
    <name type="common">Australian red waratah sea anemone</name>
    <dbReference type="NCBI Taxonomy" id="6105"/>
    <lineage>
        <taxon>Eukaryota</taxon>
        <taxon>Metazoa</taxon>
        <taxon>Cnidaria</taxon>
        <taxon>Anthozoa</taxon>
        <taxon>Hexacorallia</taxon>
        <taxon>Actiniaria</taxon>
        <taxon>Actiniidae</taxon>
        <taxon>Actinia</taxon>
    </lineage>
</organism>
<dbReference type="InterPro" id="IPR000504">
    <property type="entry name" value="RRM_dom"/>
</dbReference>
<sequence length="320" mass="35829">MSGPGVQDESERKSELEEEMSRFEQEILGHPVSKPPIISANTFKIASQAIQEAAVVQQPLLRPPVAHGIRPPPSQYFRPPNMPPRPPIINHGNLPPPPPNPMLVNPAIPIGGYQPNNVPPVNNQMMQPPPIIPHPAPVHQAPIPMPSYQVPMVGPAVYPVNPSGSALPSITPAEQKEWESAYTHSEGDTEKKKTKEKKFIRVAGNQVWEDASLNAWDPNDFRLFCGDLGNEVTDEMLTRAFSKYPSFLKAKIIRDKKSSKSKGYGFISFKDPNDFIKAMREMNGKYIGNRPIKLRKSSWKDRNMDVVRKKSKEKKKLGLR</sequence>
<dbReference type="CDD" id="cd12383">
    <property type="entry name" value="RRM_RBM42"/>
    <property type="match status" value="1"/>
</dbReference>
<evidence type="ECO:0000313" key="8">
    <source>
        <dbReference type="Proteomes" id="UP000515163"/>
    </source>
</evidence>
<evidence type="ECO:0000256" key="3">
    <source>
        <dbReference type="ARBA" id="ARBA00022884"/>
    </source>
</evidence>
<dbReference type="InParanoid" id="A0A6P8I0E5"/>
<evidence type="ECO:0000256" key="5">
    <source>
        <dbReference type="PROSITE-ProRule" id="PRU00176"/>
    </source>
</evidence>
<dbReference type="InterPro" id="IPR012677">
    <property type="entry name" value="Nucleotide-bd_a/b_plait_sf"/>
</dbReference>